<accession>A0A8J5S2N3</accession>
<sequence>MAQIGTPSYIKPSRPTTISCTNSSTDNSVNKTYQDTSDNASIVPSILPHYIQLGSDTSGSDKKQDTAGKTDHTTDQEYTESSSICFDHSGVDRREESTSRINVQERNMAKNSNDELAAHNLGNTISHCGSGVVTKSGLIFEKAQFWERTPKNSDIMRSNSRPINDTNLENSRRKLFHEPTDCNAQSIVDDGHIYCTSQGKRIATNYVSGVPPFSSQSQFIPSHQLCGTLEVPSDCMAIYHNAVSQHLCGLHRRSLFNEKVRDPTMRVHCGSNLGNPSCTTRHRSIFDDNYLNPLGSPACTIPGIGLHPNVSIPISEYNNEATEDPLSKMTCHVNPTLLIR</sequence>
<feature type="region of interest" description="Disordered" evidence="1">
    <location>
        <begin position="51"/>
        <end position="99"/>
    </location>
</feature>
<proteinExistence type="predicted"/>
<feature type="compositionally biased region" description="Basic and acidic residues" evidence="1">
    <location>
        <begin position="89"/>
        <end position="98"/>
    </location>
</feature>
<dbReference type="AlphaFoldDB" id="A0A8J5S2N3"/>
<feature type="compositionally biased region" description="Basic and acidic residues" evidence="1">
    <location>
        <begin position="59"/>
        <end position="75"/>
    </location>
</feature>
<evidence type="ECO:0000256" key="1">
    <source>
        <dbReference type="SAM" id="MobiDB-lite"/>
    </source>
</evidence>
<dbReference type="EMBL" id="JAAALK010000286">
    <property type="protein sequence ID" value="KAG8062818.1"/>
    <property type="molecule type" value="Genomic_DNA"/>
</dbReference>
<keyword evidence="3" id="KW-1185">Reference proteome</keyword>
<feature type="region of interest" description="Disordered" evidence="1">
    <location>
        <begin position="1"/>
        <end position="36"/>
    </location>
</feature>
<name>A0A8J5S2N3_ZIZPA</name>
<reference evidence="2" key="1">
    <citation type="journal article" date="2021" name="bioRxiv">
        <title>Whole Genome Assembly and Annotation of Northern Wild Rice, Zizania palustris L., Supports a Whole Genome Duplication in the Zizania Genus.</title>
        <authorList>
            <person name="Haas M."/>
            <person name="Kono T."/>
            <person name="Macchietto M."/>
            <person name="Millas R."/>
            <person name="McGilp L."/>
            <person name="Shao M."/>
            <person name="Duquette J."/>
            <person name="Hirsch C.N."/>
            <person name="Kimball J."/>
        </authorList>
    </citation>
    <scope>NUCLEOTIDE SEQUENCE</scope>
    <source>
        <tissue evidence="2">Fresh leaf tissue</tissue>
    </source>
</reference>
<dbReference type="EMBL" id="JAAALK010000286">
    <property type="protein sequence ID" value="KAG8062815.1"/>
    <property type="molecule type" value="Genomic_DNA"/>
</dbReference>
<dbReference type="EMBL" id="JAAALK010000286">
    <property type="protein sequence ID" value="KAG8062820.1"/>
    <property type="molecule type" value="Genomic_DNA"/>
</dbReference>
<evidence type="ECO:0000313" key="3">
    <source>
        <dbReference type="Proteomes" id="UP000729402"/>
    </source>
</evidence>
<gene>
    <name evidence="2" type="ORF">GUJ93_ZPchr0003g18155</name>
</gene>
<organism evidence="2 3">
    <name type="scientific">Zizania palustris</name>
    <name type="common">Northern wild rice</name>
    <dbReference type="NCBI Taxonomy" id="103762"/>
    <lineage>
        <taxon>Eukaryota</taxon>
        <taxon>Viridiplantae</taxon>
        <taxon>Streptophyta</taxon>
        <taxon>Embryophyta</taxon>
        <taxon>Tracheophyta</taxon>
        <taxon>Spermatophyta</taxon>
        <taxon>Magnoliopsida</taxon>
        <taxon>Liliopsida</taxon>
        <taxon>Poales</taxon>
        <taxon>Poaceae</taxon>
        <taxon>BOP clade</taxon>
        <taxon>Oryzoideae</taxon>
        <taxon>Oryzeae</taxon>
        <taxon>Zizaniinae</taxon>
        <taxon>Zizania</taxon>
    </lineage>
</organism>
<comment type="caution">
    <text evidence="2">The sequence shown here is derived from an EMBL/GenBank/DDBJ whole genome shotgun (WGS) entry which is preliminary data.</text>
</comment>
<dbReference type="EMBL" id="JAAALK010000286">
    <property type="protein sequence ID" value="KAG8062819.1"/>
    <property type="molecule type" value="Genomic_DNA"/>
</dbReference>
<protein>
    <submittedName>
        <fullName evidence="2">Uncharacterized protein</fullName>
    </submittedName>
</protein>
<dbReference type="Proteomes" id="UP000729402">
    <property type="component" value="Unassembled WGS sequence"/>
</dbReference>
<reference evidence="2" key="2">
    <citation type="submission" date="2021-02" db="EMBL/GenBank/DDBJ databases">
        <authorList>
            <person name="Kimball J.A."/>
            <person name="Haas M.W."/>
            <person name="Macchietto M."/>
            <person name="Kono T."/>
            <person name="Duquette J."/>
            <person name="Shao M."/>
        </authorList>
    </citation>
    <scope>NUCLEOTIDE SEQUENCE</scope>
    <source>
        <tissue evidence="2">Fresh leaf tissue</tissue>
    </source>
</reference>
<feature type="compositionally biased region" description="Polar residues" evidence="1">
    <location>
        <begin position="14"/>
        <end position="36"/>
    </location>
</feature>
<evidence type="ECO:0000313" key="2">
    <source>
        <dbReference type="EMBL" id="KAG8062818.1"/>
    </source>
</evidence>